<dbReference type="RefSeq" id="WP_170302365.1">
    <property type="nucleotide sequence ID" value="NZ_AP021875.1"/>
</dbReference>
<accession>A0A5K7Z425</accession>
<organism evidence="2 3">
    <name type="scientific">Desulfosarcina widdelii</name>
    <dbReference type="NCBI Taxonomy" id="947919"/>
    <lineage>
        <taxon>Bacteria</taxon>
        <taxon>Pseudomonadati</taxon>
        <taxon>Thermodesulfobacteriota</taxon>
        <taxon>Desulfobacteria</taxon>
        <taxon>Desulfobacterales</taxon>
        <taxon>Desulfosarcinaceae</taxon>
        <taxon>Desulfosarcina</taxon>
    </lineage>
</organism>
<keyword evidence="1" id="KW-0472">Membrane</keyword>
<dbReference type="InterPro" id="IPR032333">
    <property type="entry name" value="DUF4857"/>
</dbReference>
<dbReference type="AlphaFoldDB" id="A0A5K7Z425"/>
<proteinExistence type="predicted"/>
<sequence length="426" mass="49116">MRKLATLSLVALTLLVSAVYLPRLYEKIFFERVEKTHLLYSPVTRRFIYKEKIIGPVPAAAVIKAEDHHSEIAYRDTDGTYYTRVEFEKNLPFIYYKNMELWGLMPLALSGRTFDKAAIKKNRQVLELKPGEIDDRHPQTRMWPLLESNPGQARLVFPEDRFRMTADAMQFVNADTNTVDTDLTAVFTRALKEKGFAFPARSVNGKFTILKPFDEGVFMVDADYRVFHLKRRDGRPIVVRTPIDPALKTRHIKIVENRRREYYGLLLADDDSLYLLPCDNYRPIRLPLEDYDPDRMDFKLLVNPLYRTAVWSDDAVIRAVAMDSNYHPLDRYSHRMSRAIITPAKRLHEVLFPFSLRLEAENGGYLRLSLHMGGRLSLIGLLASLVFFTLGFRMHKGRFPDIAGICLVAVTGVYGWLAMSFLGPES</sequence>
<evidence type="ECO:0000313" key="2">
    <source>
        <dbReference type="EMBL" id="BBO76506.1"/>
    </source>
</evidence>
<protein>
    <recommendedName>
        <fullName evidence="4">DUF4857 domain-containing protein</fullName>
    </recommendedName>
</protein>
<reference evidence="2 3" key="1">
    <citation type="submission" date="2019-11" db="EMBL/GenBank/DDBJ databases">
        <title>Comparative genomics of hydrocarbon-degrading Desulfosarcina strains.</title>
        <authorList>
            <person name="Watanabe M."/>
            <person name="Kojima H."/>
            <person name="Fukui M."/>
        </authorList>
    </citation>
    <scope>NUCLEOTIDE SEQUENCE [LARGE SCALE GENOMIC DNA]</scope>
    <source>
        <strain evidence="2 3">PP31</strain>
    </source>
</reference>
<dbReference type="KEGG" id="dwd:DSCW_39230"/>
<feature type="transmembrane region" description="Helical" evidence="1">
    <location>
        <begin position="402"/>
        <end position="422"/>
    </location>
</feature>
<dbReference type="EMBL" id="AP021875">
    <property type="protein sequence ID" value="BBO76506.1"/>
    <property type="molecule type" value="Genomic_DNA"/>
</dbReference>
<feature type="transmembrane region" description="Helical" evidence="1">
    <location>
        <begin position="372"/>
        <end position="390"/>
    </location>
</feature>
<name>A0A5K7Z425_9BACT</name>
<gene>
    <name evidence="2" type="ORF">DSCW_39230</name>
</gene>
<keyword evidence="1" id="KW-0812">Transmembrane</keyword>
<keyword evidence="1" id="KW-1133">Transmembrane helix</keyword>
<dbReference type="Pfam" id="PF16149">
    <property type="entry name" value="DUF4857"/>
    <property type="match status" value="1"/>
</dbReference>
<evidence type="ECO:0000256" key="1">
    <source>
        <dbReference type="SAM" id="Phobius"/>
    </source>
</evidence>
<evidence type="ECO:0000313" key="3">
    <source>
        <dbReference type="Proteomes" id="UP000427769"/>
    </source>
</evidence>
<keyword evidence="3" id="KW-1185">Reference proteome</keyword>
<dbReference type="Proteomes" id="UP000427769">
    <property type="component" value="Chromosome"/>
</dbReference>
<evidence type="ECO:0008006" key="4">
    <source>
        <dbReference type="Google" id="ProtNLM"/>
    </source>
</evidence>